<organism evidence="2 3">
    <name type="scientific">Pilimelia terevasa</name>
    <dbReference type="NCBI Taxonomy" id="53372"/>
    <lineage>
        <taxon>Bacteria</taxon>
        <taxon>Bacillati</taxon>
        <taxon>Actinomycetota</taxon>
        <taxon>Actinomycetes</taxon>
        <taxon>Micromonosporales</taxon>
        <taxon>Micromonosporaceae</taxon>
        <taxon>Pilimelia</taxon>
    </lineage>
</organism>
<accession>A0A8J3BPX8</accession>
<dbReference type="RefSeq" id="WP_189113644.1">
    <property type="nucleotide sequence ID" value="NZ_BMQC01000004.1"/>
</dbReference>
<reference evidence="2" key="2">
    <citation type="submission" date="2020-09" db="EMBL/GenBank/DDBJ databases">
        <authorList>
            <person name="Sun Q."/>
            <person name="Ohkuma M."/>
        </authorList>
    </citation>
    <scope>NUCLEOTIDE SEQUENCE</scope>
    <source>
        <strain evidence="2">JCM 3091</strain>
    </source>
</reference>
<protein>
    <submittedName>
        <fullName evidence="2">Uncharacterized protein</fullName>
    </submittedName>
</protein>
<proteinExistence type="predicted"/>
<sequence>MTADLRLVGDTSRARPGPAGAARESLLGDIHPPVRPWEAPADSAVLSLQRAAGNRAVSGVLAQRTGDSAAPVQRCGGHACPPEGCEQGATPVAQRDASGAALTEAQSEQLARRPSLALPRWGRLTADQRGLVGWKMVAAYGPDFTQDFLAYASGNKRPNLSTTVSNSPNLTSKALTTQGYRPAGNPGGVALWVHPSGHEIQVLARSGPAPDEPAEAPGCGDADAGSDCLVDSDDEESCRQCCDDKYPDGGPCHAACRSGCADKL</sequence>
<name>A0A8J3BPX8_9ACTN</name>
<evidence type="ECO:0000313" key="2">
    <source>
        <dbReference type="EMBL" id="GGK24918.1"/>
    </source>
</evidence>
<dbReference type="EMBL" id="BMQC01000004">
    <property type="protein sequence ID" value="GGK24918.1"/>
    <property type="molecule type" value="Genomic_DNA"/>
</dbReference>
<keyword evidence="3" id="KW-1185">Reference proteome</keyword>
<evidence type="ECO:0000256" key="1">
    <source>
        <dbReference type="SAM" id="MobiDB-lite"/>
    </source>
</evidence>
<dbReference type="AlphaFoldDB" id="A0A8J3BPX8"/>
<evidence type="ECO:0000313" key="3">
    <source>
        <dbReference type="Proteomes" id="UP000662200"/>
    </source>
</evidence>
<comment type="caution">
    <text evidence="2">The sequence shown here is derived from an EMBL/GenBank/DDBJ whole genome shotgun (WGS) entry which is preliminary data.</text>
</comment>
<feature type="compositionally biased region" description="Low complexity" evidence="1">
    <location>
        <begin position="14"/>
        <end position="23"/>
    </location>
</feature>
<feature type="region of interest" description="Disordered" evidence="1">
    <location>
        <begin position="1"/>
        <end position="25"/>
    </location>
</feature>
<gene>
    <name evidence="2" type="ORF">GCM10010124_16810</name>
</gene>
<reference evidence="2" key="1">
    <citation type="journal article" date="2014" name="Int. J. Syst. Evol. Microbiol.">
        <title>Complete genome sequence of Corynebacterium casei LMG S-19264T (=DSM 44701T), isolated from a smear-ripened cheese.</title>
        <authorList>
            <consortium name="US DOE Joint Genome Institute (JGI-PGF)"/>
            <person name="Walter F."/>
            <person name="Albersmeier A."/>
            <person name="Kalinowski J."/>
            <person name="Ruckert C."/>
        </authorList>
    </citation>
    <scope>NUCLEOTIDE SEQUENCE</scope>
    <source>
        <strain evidence="2">JCM 3091</strain>
    </source>
</reference>
<dbReference type="Proteomes" id="UP000662200">
    <property type="component" value="Unassembled WGS sequence"/>
</dbReference>